<dbReference type="Proteomes" id="UP001597273">
    <property type="component" value="Unassembled WGS sequence"/>
</dbReference>
<gene>
    <name evidence="1" type="ORF">ACFSDB_07735</name>
</gene>
<accession>A0ABW4QHP6</accession>
<dbReference type="RefSeq" id="WP_204891733.1">
    <property type="nucleotide sequence ID" value="NZ_JBHUFW010000005.1"/>
</dbReference>
<name>A0ABW4QHP6_9BACL</name>
<proteinExistence type="predicted"/>
<evidence type="ECO:0000313" key="2">
    <source>
        <dbReference type="Proteomes" id="UP001597273"/>
    </source>
</evidence>
<comment type="caution">
    <text evidence="1">The sequence shown here is derived from an EMBL/GenBank/DDBJ whole genome shotgun (WGS) entry which is preliminary data.</text>
</comment>
<dbReference type="EMBL" id="JBHUFW010000005">
    <property type="protein sequence ID" value="MFD1862818.1"/>
    <property type="molecule type" value="Genomic_DNA"/>
</dbReference>
<protein>
    <submittedName>
        <fullName evidence="1">Uncharacterized protein</fullName>
    </submittedName>
</protein>
<evidence type="ECO:0000313" key="1">
    <source>
        <dbReference type="EMBL" id="MFD1862818.1"/>
    </source>
</evidence>
<sequence>MDKRTKQNLLYACAAGACAFVVARLFKKKGKQYWVYPDHDLHNSKTADVRESPNAAEDHAEIGLTELDSAYRSEWVSMGYPQTYHELDYDGEKWKK</sequence>
<reference evidence="2" key="1">
    <citation type="journal article" date="2019" name="Int. J. Syst. Evol. Microbiol.">
        <title>The Global Catalogue of Microorganisms (GCM) 10K type strain sequencing project: providing services to taxonomists for standard genome sequencing and annotation.</title>
        <authorList>
            <consortium name="The Broad Institute Genomics Platform"/>
            <consortium name="The Broad Institute Genome Sequencing Center for Infectious Disease"/>
            <person name="Wu L."/>
            <person name="Ma J."/>
        </authorList>
    </citation>
    <scope>NUCLEOTIDE SEQUENCE [LARGE SCALE GENOMIC DNA]</scope>
    <source>
        <strain evidence="2">CGMCC 1.15475</strain>
    </source>
</reference>
<dbReference type="PROSITE" id="PS51257">
    <property type="entry name" value="PROKAR_LIPOPROTEIN"/>
    <property type="match status" value="1"/>
</dbReference>
<organism evidence="1 2">
    <name type="scientific">Planococcus chinensis</name>
    <dbReference type="NCBI Taxonomy" id="272917"/>
    <lineage>
        <taxon>Bacteria</taxon>
        <taxon>Bacillati</taxon>
        <taxon>Bacillota</taxon>
        <taxon>Bacilli</taxon>
        <taxon>Bacillales</taxon>
        <taxon>Caryophanaceae</taxon>
        <taxon>Planococcus</taxon>
    </lineage>
</organism>
<keyword evidence="2" id="KW-1185">Reference proteome</keyword>